<sequence length="297" mass="34027">MGHPVWVPLKKNQFFDDAPGELSNFAQVTISRDRALKVTLVKRSNRAAPVTTGKDIGLDWGLNSMFASDLGDQLGRQFYPWLRKVDAQLTKINVELQRRGIKPKTNARYRKFNQRIREYVRNEVGRILNRLVKRYGIKSITLETLDLRNGHLSRRMNRILTRAARAAVKEKLKSMSETQGIEIHEVNPAHTSRECSGCGFVSNHNRKGPHFVCGFCNKRLNADTNGSRTISLRRSQGLQYPYASRQTVLQRLDPRFEARWGLKPGDAEKLRLAKERRPVTVGLTSLWSIRGLETKLH</sequence>
<evidence type="ECO:0000259" key="2">
    <source>
        <dbReference type="Pfam" id="PF07282"/>
    </source>
</evidence>
<organism evidence="3 4">
    <name type="scientific">Ferrimicrobium acidiphilum</name>
    <dbReference type="NCBI Taxonomy" id="121039"/>
    <lineage>
        <taxon>Bacteria</taxon>
        <taxon>Bacillati</taxon>
        <taxon>Actinomycetota</taxon>
        <taxon>Acidimicrobiia</taxon>
        <taxon>Acidimicrobiales</taxon>
        <taxon>Acidimicrobiaceae</taxon>
        <taxon>Ferrimicrobium</taxon>
    </lineage>
</organism>
<dbReference type="InterPro" id="IPR010095">
    <property type="entry name" value="Cas12f1-like_TNB"/>
</dbReference>
<reference evidence="3 4" key="1">
    <citation type="submission" date="2024-07" db="EMBL/GenBank/DDBJ databases">
        <title>Draft Genome Sequence of Ferrimicrobium acidiphilum Strain YE2023, Isolated from a Pulp of Bioleach Reactor.</title>
        <authorList>
            <person name="Elkina Y.A."/>
            <person name="Bulaeva A.G."/>
            <person name="Beletsky A.V."/>
            <person name="Mardanov A.V."/>
        </authorList>
    </citation>
    <scope>NUCLEOTIDE SEQUENCE [LARGE SCALE GENOMIC DNA]</scope>
    <source>
        <strain evidence="3 4">YE2023</strain>
    </source>
</reference>
<evidence type="ECO:0000313" key="3">
    <source>
        <dbReference type="EMBL" id="MEX6428285.1"/>
    </source>
</evidence>
<dbReference type="EMBL" id="JBFSHR010000001">
    <property type="protein sequence ID" value="MEX6428285.1"/>
    <property type="molecule type" value="Genomic_DNA"/>
</dbReference>
<comment type="caution">
    <text evidence="3">The sequence shown here is derived from an EMBL/GenBank/DDBJ whole genome shotgun (WGS) entry which is preliminary data.</text>
</comment>
<dbReference type="Proteomes" id="UP001560267">
    <property type="component" value="Unassembled WGS sequence"/>
</dbReference>
<evidence type="ECO:0000313" key="4">
    <source>
        <dbReference type="Proteomes" id="UP001560267"/>
    </source>
</evidence>
<keyword evidence="4" id="KW-1185">Reference proteome</keyword>
<accession>A0ABV3XZ58</accession>
<feature type="domain" description="Cas12f1-like TNB" evidence="2">
    <location>
        <begin position="168"/>
        <end position="230"/>
    </location>
</feature>
<dbReference type="RefSeq" id="WP_369084043.1">
    <property type="nucleotide sequence ID" value="NZ_JBFSHR010000001.1"/>
</dbReference>
<protein>
    <submittedName>
        <fullName evidence="3">Zinc ribbon domain-containing protein</fullName>
    </submittedName>
</protein>
<proteinExistence type="predicted"/>
<gene>
    <name evidence="3" type="ORF">AB6A68_00290</name>
</gene>
<name>A0ABV3XZ58_9ACTN</name>
<dbReference type="Pfam" id="PF07282">
    <property type="entry name" value="Cas12f1-like_TNB"/>
    <property type="match status" value="1"/>
</dbReference>
<dbReference type="NCBIfam" id="TIGR01766">
    <property type="entry name" value="IS200/IS605 family accessory protein TnpB-like domain"/>
    <property type="match status" value="1"/>
</dbReference>
<keyword evidence="1" id="KW-0238">DNA-binding</keyword>
<evidence type="ECO:0000256" key="1">
    <source>
        <dbReference type="ARBA" id="ARBA00023125"/>
    </source>
</evidence>